<dbReference type="RefSeq" id="WP_188447793.1">
    <property type="nucleotide sequence ID" value="NZ_BMFO01000001.1"/>
</dbReference>
<dbReference type="InterPro" id="IPR034333">
    <property type="entry name" value="GST_Zeta_N"/>
</dbReference>
<dbReference type="PROSITE" id="PS50404">
    <property type="entry name" value="GST_NTER"/>
    <property type="match status" value="1"/>
</dbReference>
<protein>
    <submittedName>
        <fullName evidence="4">Maleylacetoacetate isomerase</fullName>
    </submittedName>
</protein>
<dbReference type="PANTHER" id="PTHR42673">
    <property type="entry name" value="MALEYLACETOACETATE ISOMERASE"/>
    <property type="match status" value="1"/>
</dbReference>
<proteinExistence type="inferred from homology"/>
<reference evidence="4" key="1">
    <citation type="journal article" date="2014" name="Int. J. Syst. Evol. Microbiol.">
        <title>Complete genome sequence of Corynebacterium casei LMG S-19264T (=DSM 44701T), isolated from a smear-ripened cheese.</title>
        <authorList>
            <consortium name="US DOE Joint Genome Institute (JGI-PGF)"/>
            <person name="Walter F."/>
            <person name="Albersmeier A."/>
            <person name="Kalinowski J."/>
            <person name="Ruckert C."/>
        </authorList>
    </citation>
    <scope>NUCLEOTIDE SEQUENCE</scope>
    <source>
        <strain evidence="4">CGMCC 1.12726</strain>
    </source>
</reference>
<dbReference type="Proteomes" id="UP000632858">
    <property type="component" value="Unassembled WGS sequence"/>
</dbReference>
<dbReference type="PROSITE" id="PS50405">
    <property type="entry name" value="GST_CTER"/>
    <property type="match status" value="1"/>
</dbReference>
<dbReference type="AlphaFoldDB" id="A0A917CHH3"/>
<dbReference type="PANTHER" id="PTHR42673:SF21">
    <property type="entry name" value="GLUTATHIONE S-TRANSFERASE YFCF"/>
    <property type="match status" value="1"/>
</dbReference>
<evidence type="ECO:0000256" key="1">
    <source>
        <dbReference type="ARBA" id="ARBA00010007"/>
    </source>
</evidence>
<dbReference type="InterPro" id="IPR010987">
    <property type="entry name" value="Glutathione-S-Trfase_C-like"/>
</dbReference>
<dbReference type="InterPro" id="IPR036249">
    <property type="entry name" value="Thioredoxin-like_sf"/>
</dbReference>
<dbReference type="CDD" id="cd03191">
    <property type="entry name" value="GST_C_Zeta"/>
    <property type="match status" value="1"/>
</dbReference>
<name>A0A917CHH3_9GAMM</name>
<dbReference type="InterPro" id="IPR004045">
    <property type="entry name" value="Glutathione_S-Trfase_N"/>
</dbReference>
<dbReference type="InterPro" id="IPR036282">
    <property type="entry name" value="Glutathione-S-Trfase_C_sf"/>
</dbReference>
<dbReference type="SFLD" id="SFLDG00358">
    <property type="entry name" value="Main_(cytGST)"/>
    <property type="match status" value="1"/>
</dbReference>
<gene>
    <name evidence="4" type="primary">maiA</name>
    <name evidence="4" type="ORF">GCM10010960_06990</name>
</gene>
<reference evidence="4" key="2">
    <citation type="submission" date="2020-09" db="EMBL/GenBank/DDBJ databases">
        <authorList>
            <person name="Sun Q."/>
            <person name="Zhou Y."/>
        </authorList>
    </citation>
    <scope>NUCLEOTIDE SEQUENCE</scope>
    <source>
        <strain evidence="4">CGMCC 1.12726</strain>
    </source>
</reference>
<dbReference type="SUPFAM" id="SSF52833">
    <property type="entry name" value="Thioredoxin-like"/>
    <property type="match status" value="1"/>
</dbReference>
<dbReference type="SUPFAM" id="SSF47616">
    <property type="entry name" value="GST C-terminal domain-like"/>
    <property type="match status" value="1"/>
</dbReference>
<dbReference type="GO" id="GO:0004364">
    <property type="term" value="F:glutathione transferase activity"/>
    <property type="evidence" value="ECO:0007669"/>
    <property type="project" value="TreeGrafter"/>
</dbReference>
<evidence type="ECO:0000259" key="2">
    <source>
        <dbReference type="PROSITE" id="PS50404"/>
    </source>
</evidence>
<evidence type="ECO:0000259" key="3">
    <source>
        <dbReference type="PROSITE" id="PS50405"/>
    </source>
</evidence>
<dbReference type="Gene3D" id="3.40.30.10">
    <property type="entry name" value="Glutaredoxin"/>
    <property type="match status" value="1"/>
</dbReference>
<dbReference type="GO" id="GO:0016034">
    <property type="term" value="F:maleylacetoacetate isomerase activity"/>
    <property type="evidence" value="ECO:0007669"/>
    <property type="project" value="TreeGrafter"/>
</dbReference>
<dbReference type="InterPro" id="IPR040079">
    <property type="entry name" value="Glutathione_S-Trfase"/>
</dbReference>
<dbReference type="NCBIfam" id="TIGR01262">
    <property type="entry name" value="maiA"/>
    <property type="match status" value="1"/>
</dbReference>
<accession>A0A917CHH3</accession>
<feature type="domain" description="GST N-terminal" evidence="2">
    <location>
        <begin position="3"/>
        <end position="86"/>
    </location>
</feature>
<feature type="domain" description="GST C-terminal" evidence="3">
    <location>
        <begin position="91"/>
        <end position="219"/>
    </location>
</feature>
<organism evidence="4 5">
    <name type="scientific">Arenimonas maotaiensis</name>
    <dbReference type="NCBI Taxonomy" id="1446479"/>
    <lineage>
        <taxon>Bacteria</taxon>
        <taxon>Pseudomonadati</taxon>
        <taxon>Pseudomonadota</taxon>
        <taxon>Gammaproteobacteria</taxon>
        <taxon>Lysobacterales</taxon>
        <taxon>Lysobacteraceae</taxon>
        <taxon>Arenimonas</taxon>
    </lineage>
</organism>
<dbReference type="Gene3D" id="1.20.1050.10">
    <property type="match status" value="1"/>
</dbReference>
<dbReference type="GO" id="GO:0006559">
    <property type="term" value="P:L-phenylalanine catabolic process"/>
    <property type="evidence" value="ECO:0007669"/>
    <property type="project" value="TreeGrafter"/>
</dbReference>
<dbReference type="GO" id="GO:0005737">
    <property type="term" value="C:cytoplasm"/>
    <property type="evidence" value="ECO:0007669"/>
    <property type="project" value="InterPro"/>
</dbReference>
<evidence type="ECO:0000313" key="5">
    <source>
        <dbReference type="Proteomes" id="UP000632858"/>
    </source>
</evidence>
<dbReference type="SFLD" id="SFLDS00019">
    <property type="entry name" value="Glutathione_Transferase_(cytos"/>
    <property type="match status" value="1"/>
</dbReference>
<comment type="similarity">
    <text evidence="1">Belongs to the GST superfamily. Zeta family.</text>
</comment>
<dbReference type="GO" id="GO:0006749">
    <property type="term" value="P:glutathione metabolic process"/>
    <property type="evidence" value="ECO:0007669"/>
    <property type="project" value="TreeGrafter"/>
</dbReference>
<comment type="caution">
    <text evidence="4">The sequence shown here is derived from an EMBL/GenBank/DDBJ whole genome shotgun (WGS) entry which is preliminary data.</text>
</comment>
<evidence type="ECO:0000313" key="4">
    <source>
        <dbReference type="EMBL" id="GGF87660.1"/>
    </source>
</evidence>
<keyword evidence="5" id="KW-1185">Reference proteome</keyword>
<dbReference type="Pfam" id="PF13417">
    <property type="entry name" value="GST_N_3"/>
    <property type="match status" value="1"/>
</dbReference>
<dbReference type="CDD" id="cd03042">
    <property type="entry name" value="GST_N_Zeta"/>
    <property type="match status" value="1"/>
</dbReference>
<keyword evidence="4" id="KW-0413">Isomerase</keyword>
<dbReference type="InterPro" id="IPR034330">
    <property type="entry name" value="GST_Zeta_C"/>
</dbReference>
<dbReference type="EMBL" id="BMFO01000001">
    <property type="protein sequence ID" value="GGF87660.1"/>
    <property type="molecule type" value="Genomic_DNA"/>
</dbReference>
<sequence>MADGLVLHHYWRSSASYRARIALNLKGLAYRIAPVHLLEDGGQQHHAGYRAMNPQALVPTLVHAGQAIGQSLAIIEYLDEVFPGPRLLPVDPLQRAAARSLALYMASEGQPMMNLRVLQYLEAKHGFGEDDKAGWVRHWLTVNFGNLEAQLAASPYTGEFAVGDAPGLVECCLVPHTFAAARFNLDMTPYPTVMRIVGNCRELPAFVAAHPFRQPDTPAEFRPA</sequence>
<dbReference type="InterPro" id="IPR005955">
    <property type="entry name" value="GST_Zeta"/>
</dbReference>